<dbReference type="InterPro" id="IPR036427">
    <property type="entry name" value="Bromodomain-like_sf"/>
</dbReference>
<dbReference type="PRINTS" id="PR00503">
    <property type="entry name" value="BROMODOMAIN"/>
</dbReference>
<evidence type="ECO:0000313" key="9">
    <source>
        <dbReference type="Proteomes" id="UP001470230"/>
    </source>
</evidence>
<dbReference type="Pfam" id="PF12157">
    <property type="entry name" value="DUF3591"/>
    <property type="match status" value="1"/>
</dbReference>
<keyword evidence="2 4" id="KW-0103">Bromodomain</keyword>
<keyword evidence="5" id="KW-0175">Coiled coil</keyword>
<dbReference type="InterPro" id="IPR001487">
    <property type="entry name" value="Bromodomain"/>
</dbReference>
<organism evidence="8 9">
    <name type="scientific">Tritrichomonas musculus</name>
    <dbReference type="NCBI Taxonomy" id="1915356"/>
    <lineage>
        <taxon>Eukaryota</taxon>
        <taxon>Metamonada</taxon>
        <taxon>Parabasalia</taxon>
        <taxon>Tritrichomonadida</taxon>
        <taxon>Tritrichomonadidae</taxon>
        <taxon>Tritrichomonas</taxon>
    </lineage>
</organism>
<feature type="compositionally biased region" description="Polar residues" evidence="6">
    <location>
        <begin position="78"/>
        <end position="95"/>
    </location>
</feature>
<dbReference type="PROSITE" id="PS50014">
    <property type="entry name" value="BROMODOMAIN_2"/>
    <property type="match status" value="1"/>
</dbReference>
<evidence type="ECO:0000256" key="4">
    <source>
        <dbReference type="PROSITE-ProRule" id="PRU00035"/>
    </source>
</evidence>
<proteinExistence type="predicted"/>
<evidence type="ECO:0000259" key="7">
    <source>
        <dbReference type="PROSITE" id="PS50014"/>
    </source>
</evidence>
<protein>
    <recommendedName>
        <fullName evidence="7">Bromo domain-containing protein</fullName>
    </recommendedName>
</protein>
<feature type="domain" description="Bromo" evidence="7">
    <location>
        <begin position="1364"/>
        <end position="1434"/>
    </location>
</feature>
<feature type="compositionally biased region" description="Low complexity" evidence="6">
    <location>
        <begin position="96"/>
        <end position="106"/>
    </location>
</feature>
<gene>
    <name evidence="8" type="ORF">M9Y10_008567</name>
</gene>
<feature type="region of interest" description="Disordered" evidence="6">
    <location>
        <begin position="1004"/>
        <end position="1026"/>
    </location>
</feature>
<evidence type="ECO:0000256" key="6">
    <source>
        <dbReference type="SAM" id="MobiDB-lite"/>
    </source>
</evidence>
<evidence type="ECO:0000256" key="3">
    <source>
        <dbReference type="ARBA" id="ARBA00023242"/>
    </source>
</evidence>
<accession>A0ABR2IYI5</accession>
<dbReference type="Pfam" id="PF00439">
    <property type="entry name" value="Bromodomain"/>
    <property type="match status" value="1"/>
</dbReference>
<reference evidence="8 9" key="1">
    <citation type="submission" date="2024-04" db="EMBL/GenBank/DDBJ databases">
        <title>Tritrichomonas musculus Genome.</title>
        <authorList>
            <person name="Alves-Ferreira E."/>
            <person name="Grigg M."/>
            <person name="Lorenzi H."/>
            <person name="Galac M."/>
        </authorList>
    </citation>
    <scope>NUCLEOTIDE SEQUENCE [LARGE SCALE GENOMIC DNA]</scope>
    <source>
        <strain evidence="8 9">EAF2021</strain>
    </source>
</reference>
<dbReference type="Proteomes" id="UP001470230">
    <property type="component" value="Unassembled WGS sequence"/>
</dbReference>
<feature type="compositionally biased region" description="Gly residues" evidence="6">
    <location>
        <begin position="1281"/>
        <end position="1311"/>
    </location>
</feature>
<feature type="region of interest" description="Disordered" evidence="6">
    <location>
        <begin position="926"/>
        <end position="955"/>
    </location>
</feature>
<feature type="region of interest" description="Disordered" evidence="6">
    <location>
        <begin position="1267"/>
        <end position="1330"/>
    </location>
</feature>
<evidence type="ECO:0000256" key="1">
    <source>
        <dbReference type="ARBA" id="ARBA00004123"/>
    </source>
</evidence>
<dbReference type="Gene3D" id="1.20.920.10">
    <property type="entry name" value="Bromodomain-like"/>
    <property type="match status" value="1"/>
</dbReference>
<evidence type="ECO:0000313" key="8">
    <source>
        <dbReference type="EMBL" id="KAK8870680.1"/>
    </source>
</evidence>
<dbReference type="InterPro" id="IPR040240">
    <property type="entry name" value="TAF1"/>
</dbReference>
<evidence type="ECO:0000256" key="5">
    <source>
        <dbReference type="SAM" id="Coils"/>
    </source>
</evidence>
<feature type="compositionally biased region" description="Low complexity" evidence="6">
    <location>
        <begin position="1312"/>
        <end position="1321"/>
    </location>
</feature>
<evidence type="ECO:0000256" key="2">
    <source>
        <dbReference type="ARBA" id="ARBA00023117"/>
    </source>
</evidence>
<name>A0ABR2IYI5_9EUKA</name>
<feature type="coiled-coil region" evidence="5">
    <location>
        <begin position="1435"/>
        <end position="1462"/>
    </location>
</feature>
<dbReference type="InterPro" id="IPR022591">
    <property type="entry name" value="TAF1_HAT_dom"/>
</dbReference>
<feature type="compositionally biased region" description="Basic and acidic residues" evidence="6">
    <location>
        <begin position="941"/>
        <end position="955"/>
    </location>
</feature>
<dbReference type="CDD" id="cd04369">
    <property type="entry name" value="Bromodomain"/>
    <property type="match status" value="1"/>
</dbReference>
<dbReference type="SUPFAM" id="SSF47370">
    <property type="entry name" value="Bromodomain"/>
    <property type="match status" value="1"/>
</dbReference>
<keyword evidence="3" id="KW-0539">Nucleus</keyword>
<dbReference type="PANTHER" id="PTHR13900">
    <property type="entry name" value="TRANSCRIPTION INITIATION FACTOR TFIID"/>
    <property type="match status" value="1"/>
</dbReference>
<sequence>MSKSFSLLHVILGEEDTNNDEDFQFRVDQWKKINRNKRYFNRKNRSIQFCPDQQQLPYTRKKNDNSQEEAEIEEAESFQDSIETNENPVNTNLNPSASASTTIASSKPTVYDDNFDFPRFSLVNQHDFPLLHLKVSQPPPSKGRQMPNQFQQPQPQQQNFINRSHTMSSIYNQSNMAASQINASGGSLGINSRPAGMGGYPTNQSVYGRPQMGAINRPGSLVSSPSSPSLNNAFLQNSQIQRQVNPQAQNQSVQNQNIRIEDGSQNIKNETFFISSRMERYQKQRERTNSEAQFIGSKTLIQRPGSIQSSYAGQPGTISFNRTDGILKTNTSNVEHADQKPIITNMVNPQSHSVSPAGAAPTQSSIQYISSTVKAVASGSTEPAPSPRGAGQLSSSASMSSITQPMGQQNAILQQRHVQLQRSNTSGISGYGGYAQAAGYLQSSASTNLLGSQALLATQQHIQRAQPYQYHQQPQRSRPQPNLIHRMYFNQYAENALWSVMWDPEACPNIPLILDRSDRSIKFTEVNSHGGNDKRKLKTWNDMNFENSTYYTELFVSKSSRLNLNLRHSDPALNLSLIEPNMNDLENFHHPKFDTTQFIGRKLRVTYKPEYDIGENGEAAISPFLKDLRSLSGRRGGVIVVEHTSEALPFIMNVGMASRLIIYWHKEKPTDYPKISDEKLQILEPDQTSPFIAQIPRNEPVPSINCFLYSVPVAEHRVESTDFLLIKSIKKPIFYIKKFKSIYCAGFLEPHQVVKRPSTKAMQDFQLAFIKALLINIFRGTEQYPGRRKIQVSQLQQEFFPNVNEPKLRQVLRSLAKYKRKQGNVYWKRKDPECLNKQFSSLEITPELVCKYQSMLVGLHKLKKNGVNIITRSKRVFQQIQNLRGELTKKVACKIEAELMKTPWARTENFNKAFQGHAVQIEHADDGSQIMRSKSRRRKGEHVSIDGKEQPEITKPKLAGTDKDLRSLTLRELREKLMASGVKPQDIDEMSRWKQVGLLRQLANRQKEDGNKSELAQNFSRGPRNDYAASLDQYKKQYQQTFETNLSFINTQNALDNDELLDDGNILDDISLQMTRDAQDDEDTEDSFELQEELNQTPALQGSDGDPPELVPYGIFTYPTHIDWEKFGFANTTMRTVAKLITVSWNRIDGLHVELHWKRSPPQIEALMKNPNVYQDQGQKAPMSSEDLEEYILKNQRKTLQDKIRRTRQNVNSKGPRTLVQSYLAVHHQLPLINDKDGANNLTFHLTPEIMAKIAEASERFALFEAKNGKSHSKKKKSGHGIHGSSGGHGGTSSGLSIGSGSGSREGGSHGGSNNNNNNSESEYDSDDSPEITIITPHRRIGRQSPVVVFNELLKKLLAKLLQKPGDEYWVFKKPVLKKDVPDYHNYVTVPMCFEDVERKANNLEYTTISKFYSDVKQIDTNCQIYNKGRNDELVALSNKMMDEFQNELAAMRDELDQRENEIDPVLRQNHE</sequence>
<feature type="region of interest" description="Disordered" evidence="6">
    <location>
        <begin position="377"/>
        <end position="397"/>
    </location>
</feature>
<feature type="region of interest" description="Disordered" evidence="6">
    <location>
        <begin position="53"/>
        <end position="109"/>
    </location>
</feature>
<dbReference type="PANTHER" id="PTHR13900:SF0">
    <property type="entry name" value="TRANSCRIPTION INITIATION FACTOR TFIID SUBUNIT 1"/>
    <property type="match status" value="1"/>
</dbReference>
<feature type="compositionally biased region" description="Basic residues" evidence="6">
    <location>
        <begin position="1269"/>
        <end position="1280"/>
    </location>
</feature>
<dbReference type="SMART" id="SM00297">
    <property type="entry name" value="BROMO"/>
    <property type="match status" value="1"/>
</dbReference>
<comment type="caution">
    <text evidence="8">The sequence shown here is derived from an EMBL/GenBank/DDBJ whole genome shotgun (WGS) entry which is preliminary data.</text>
</comment>
<feature type="compositionally biased region" description="Acidic residues" evidence="6">
    <location>
        <begin position="66"/>
        <end position="77"/>
    </location>
</feature>
<keyword evidence="9" id="KW-1185">Reference proteome</keyword>
<dbReference type="EMBL" id="JAPFFF010000014">
    <property type="protein sequence ID" value="KAK8870680.1"/>
    <property type="molecule type" value="Genomic_DNA"/>
</dbReference>
<comment type="subcellular location">
    <subcellularLocation>
        <location evidence="1">Nucleus</location>
    </subcellularLocation>
</comment>